<dbReference type="Proteomes" id="UP000239899">
    <property type="component" value="Unassembled WGS sequence"/>
</dbReference>
<evidence type="ECO:0000256" key="3">
    <source>
        <dbReference type="ARBA" id="ARBA00022723"/>
    </source>
</evidence>
<dbReference type="GO" id="GO:0046872">
    <property type="term" value="F:metal ion binding"/>
    <property type="evidence" value="ECO:0007669"/>
    <property type="project" value="UniProtKB-KW"/>
</dbReference>
<dbReference type="InterPro" id="IPR038538">
    <property type="entry name" value="MTERF_sf"/>
</dbReference>
<dbReference type="InterPro" id="IPR017896">
    <property type="entry name" value="4Fe4S_Fe-S-bd"/>
</dbReference>
<dbReference type="PROSITE" id="PS51085">
    <property type="entry name" value="2FE2S_FER_2"/>
    <property type="match status" value="1"/>
</dbReference>
<comment type="caution">
    <text evidence="12">The sequence shown here is derived from an EMBL/GenBank/DDBJ whole genome shotgun (WGS) entry which is preliminary data.</text>
</comment>
<dbReference type="SMART" id="SM00929">
    <property type="entry name" value="NADH-G_4Fe-4S_3"/>
    <property type="match status" value="1"/>
</dbReference>
<dbReference type="InterPro" id="IPR036010">
    <property type="entry name" value="2Fe-2S_ferredoxin-like_sf"/>
</dbReference>
<dbReference type="Gene3D" id="3.10.20.740">
    <property type="match status" value="1"/>
</dbReference>
<feature type="domain" description="2Fe-2S ferredoxin-type" evidence="8">
    <location>
        <begin position="47"/>
        <end position="125"/>
    </location>
</feature>
<dbReference type="Gene3D" id="1.25.70.10">
    <property type="entry name" value="Transcription termination factor 3, mitochondrial"/>
    <property type="match status" value="1"/>
</dbReference>
<evidence type="ECO:0000313" key="12">
    <source>
        <dbReference type="EMBL" id="PRW51027.1"/>
    </source>
</evidence>
<feature type="domain" description="4Fe-4S His(Cys)3-ligated-type" evidence="11">
    <location>
        <begin position="125"/>
        <end position="164"/>
    </location>
</feature>
<sequence length="1400" mass="151174">MEALVRRPDMVARLLAQPWARALAVSALRALPAGLAAAAEQFAESYPRIKVKVNGKEVEVPEGSSILTACREAGAFVPTLCTHPRLPTTPGTCRVCLVDVGGGQLKPACATPAWEGLEVQTASEPVQTNVRGVLSLMKANHPADCMNCDANGRCEFQDLIARYDVRDVLPKLKTYSHEWDAEVQADFEGYHDSTSKALTLDLEKCIKCGRCVTMCGQVQSMNVLGMLFRSRHAHPGVVVEEALDFSKCIECGQCSSVCPVGAIIEHSEWRQVLDALENKTKVMVIQTAPSVRVSIGEELGLAPGSVTTGQMVAAQRALGFDYVFDTDFSADLTIMEEGTELLQRLKARWQAQSRDSRAHHTGGSSSGAGAAAAPAAEAGHAAAEAGHAAAELAHAEHAPGPLPMFTSCCPAWINLVEKSYPELIPHLSSCKSPQMMMGAVVKHYWAKKMGLKPEDICLVGVMPCTAKKHETERAEFRSPDGTFDCDLVITTREFGHILRHKKIPMASLAPSEFDNPLGEGTGAAALFGATGGVMEAALRTAYELLTGEPLPTLQLGAVRGLKGIKEASVRLPVNGATAKGGCAGKEIRVAVASGIGNARQLLRRIDAGETHYDFIEVMACPGGCIGGGGQPKTHDPDAVLKRMGAIYAVDEQQALRRSHENPSIKRIYSDFFGEPGGELSHKLLHTHYTDHSVDTLPSVKELEAAEHGEGAVAERAALTAAGDRRYKRISVRHPAWPAGGSRSGRSRHARMLRPLAAAAQPQQPDDTGSAGSPKRPRNRSHTQAPQPQLQAWLQQDQGVPAEAADQHARRMALVFGSQQAALDSLPATFEWCRSRRLTGLQTAQLLDNIAKASHKNVVHFAALVQPVWQLMDNYVAAWTEQQQQAGDRKLRKHGSLAEALCSSPEAAKALAMPPGHVEAWLAVVNEQLPAAAIGRLLLTMPSVVCGGLDKAPAAISWAVCVLGVADPAAFFPKARSLLRYEVSTLQRNLDSLRQALGCTAEQARQLVLKQPVILTSSPDTMQAALAWLRQLFPDAAQLAGIIDRGLMLLTRSVQHLQGNADYLRRALGWQEGDGRLAAFVAARPDDFGTLNVSDQDTQHKLRLLSEVVGVSTEDCLTGGISYLNKRLVNIAPRYMLVQERAPALLRNKFGEPCLSWIINANKPHNLCRLGMSRDEFNAFVRGWPASAEGRRLLEGLRAGSVAASVAVRRLSPKGEEAVLAQLLGLEKRLFKKADAWGDLLIKETQRRNAFLLYAAAPAPAEAPAAAAAAPQQPPQRKPAGKRAAAQQGQQLSTQQKGSTQQLVVGYIVFTATGLNAHISKLAVAPEWRRRGIARRLVQEVVHTARHERRVASLSLHVDADNTPALALYQGEGFESEALLEDYYARGRHAHKMRLELDSSL</sequence>
<dbReference type="Pfam" id="PF13510">
    <property type="entry name" value="Fer2_4"/>
    <property type="match status" value="1"/>
</dbReference>
<evidence type="ECO:0000259" key="10">
    <source>
        <dbReference type="PROSITE" id="PS51379"/>
    </source>
</evidence>
<organism evidence="12 13">
    <name type="scientific">Chlorella sorokiniana</name>
    <name type="common">Freshwater green alga</name>
    <dbReference type="NCBI Taxonomy" id="3076"/>
    <lineage>
        <taxon>Eukaryota</taxon>
        <taxon>Viridiplantae</taxon>
        <taxon>Chlorophyta</taxon>
        <taxon>core chlorophytes</taxon>
        <taxon>Trebouxiophyceae</taxon>
        <taxon>Chlorellales</taxon>
        <taxon>Chlorellaceae</taxon>
        <taxon>Chlorella clade</taxon>
        <taxon>Chlorella</taxon>
    </lineage>
</organism>
<dbReference type="InterPro" id="IPR017900">
    <property type="entry name" value="4Fe4S_Fe_S_CS"/>
</dbReference>
<dbReference type="InterPro" id="IPR016181">
    <property type="entry name" value="Acyl_CoA_acyltransferase"/>
</dbReference>
<dbReference type="CDD" id="cd04301">
    <property type="entry name" value="NAT_SF"/>
    <property type="match status" value="1"/>
</dbReference>
<reference evidence="12 13" key="1">
    <citation type="journal article" date="2018" name="Plant J.">
        <title>Genome sequences of Chlorella sorokiniana UTEX 1602 and Micractinium conductrix SAG 241.80: implications to maltose excretion by a green alga.</title>
        <authorList>
            <person name="Arriola M.B."/>
            <person name="Velmurugan N."/>
            <person name="Zhang Y."/>
            <person name="Plunkett M.H."/>
            <person name="Hondzo H."/>
            <person name="Barney B.M."/>
        </authorList>
    </citation>
    <scope>NUCLEOTIDE SEQUENCE [LARGE SCALE GENOMIC DNA]</scope>
    <source>
        <strain evidence="13">UTEX 1602</strain>
    </source>
</reference>
<dbReference type="PROSITE" id="PS00198">
    <property type="entry name" value="4FE4S_FER_1"/>
    <property type="match status" value="1"/>
</dbReference>
<evidence type="ECO:0000259" key="11">
    <source>
        <dbReference type="PROSITE" id="PS51839"/>
    </source>
</evidence>
<feature type="region of interest" description="Disordered" evidence="7">
    <location>
        <begin position="1264"/>
        <end position="1294"/>
    </location>
</feature>
<dbReference type="GO" id="GO:0051539">
    <property type="term" value="F:4 iron, 4 sulfur cluster binding"/>
    <property type="evidence" value="ECO:0007669"/>
    <property type="project" value="UniProtKB-KW"/>
</dbReference>
<dbReference type="SUPFAM" id="SSF55729">
    <property type="entry name" value="Acyl-CoA N-acyltransferases (Nat)"/>
    <property type="match status" value="1"/>
</dbReference>
<feature type="domain" description="N-acetyltransferase" evidence="9">
    <location>
        <begin position="1303"/>
        <end position="1397"/>
    </location>
</feature>
<feature type="region of interest" description="Disordered" evidence="7">
    <location>
        <begin position="352"/>
        <end position="380"/>
    </location>
</feature>
<feature type="domain" description="4Fe-4S ferredoxin-type" evidence="10">
    <location>
        <begin position="239"/>
        <end position="268"/>
    </location>
</feature>
<evidence type="ECO:0000256" key="6">
    <source>
        <dbReference type="ARBA" id="ARBA00023014"/>
    </source>
</evidence>
<dbReference type="SMART" id="SM00902">
    <property type="entry name" value="Fe_hyd_SSU"/>
    <property type="match status" value="1"/>
</dbReference>
<evidence type="ECO:0000256" key="5">
    <source>
        <dbReference type="ARBA" id="ARBA00023004"/>
    </source>
</evidence>
<dbReference type="PROSITE" id="PS51379">
    <property type="entry name" value="4FE4S_FER_2"/>
    <property type="match status" value="2"/>
</dbReference>
<dbReference type="Pfam" id="PF02906">
    <property type="entry name" value="Fe_hyd_lg_C"/>
    <property type="match status" value="2"/>
</dbReference>
<accession>A0A2P6TNW4</accession>
<feature type="domain" description="4Fe-4S ferredoxin-type" evidence="10">
    <location>
        <begin position="196"/>
        <end position="226"/>
    </location>
</feature>
<keyword evidence="2" id="KW-0004">4Fe-4S</keyword>
<dbReference type="Pfam" id="PF02256">
    <property type="entry name" value="Fe_hyd_SSU"/>
    <property type="match status" value="1"/>
</dbReference>
<dbReference type="Gene3D" id="3.30.70.20">
    <property type="match status" value="1"/>
</dbReference>
<dbReference type="STRING" id="3076.A0A2P6TNW4"/>
<dbReference type="OrthoDB" id="10253113at2759"/>
<keyword evidence="3" id="KW-0479">Metal-binding</keyword>
<dbReference type="FunFam" id="3.30.70.20:FF:000035">
    <property type="entry name" value="Iron hydrogenase 1"/>
    <property type="match status" value="1"/>
</dbReference>
<keyword evidence="4" id="KW-0677">Repeat</keyword>
<dbReference type="InterPro" id="IPR004108">
    <property type="entry name" value="Fe_hydrogenase_lsu_C"/>
</dbReference>
<evidence type="ECO:0000259" key="9">
    <source>
        <dbReference type="PROSITE" id="PS51186"/>
    </source>
</evidence>
<proteinExistence type="inferred from homology"/>
<dbReference type="Gene3D" id="3.40.50.1780">
    <property type="match status" value="2"/>
</dbReference>
<evidence type="ECO:0000259" key="8">
    <source>
        <dbReference type="PROSITE" id="PS51085"/>
    </source>
</evidence>
<evidence type="ECO:0000256" key="2">
    <source>
        <dbReference type="ARBA" id="ARBA00022485"/>
    </source>
</evidence>
<gene>
    <name evidence="12" type="ORF">C2E21_5351</name>
</gene>
<evidence type="ECO:0000313" key="13">
    <source>
        <dbReference type="Proteomes" id="UP000239899"/>
    </source>
</evidence>
<dbReference type="Gene3D" id="3.40.950.10">
    <property type="entry name" value="Fe-only Hydrogenase (Larger Subunit), Chain L, domain 3"/>
    <property type="match status" value="1"/>
</dbReference>
<dbReference type="EMBL" id="LHPG02000010">
    <property type="protein sequence ID" value="PRW51027.1"/>
    <property type="molecule type" value="Genomic_DNA"/>
</dbReference>
<dbReference type="InterPro" id="IPR001041">
    <property type="entry name" value="2Fe-2S_ferredoxin-type"/>
</dbReference>
<dbReference type="InterPro" id="IPR009016">
    <property type="entry name" value="Fe_hydrogenase"/>
</dbReference>
<evidence type="ECO:0000256" key="1">
    <source>
        <dbReference type="ARBA" id="ARBA00006596"/>
    </source>
</evidence>
<feature type="region of interest" description="Disordered" evidence="7">
    <location>
        <begin position="756"/>
        <end position="788"/>
    </location>
</feature>
<dbReference type="InterPro" id="IPR000182">
    <property type="entry name" value="GNAT_dom"/>
</dbReference>
<dbReference type="Pfam" id="PF10588">
    <property type="entry name" value="NADH-G_4Fe-4S_3"/>
    <property type="match status" value="1"/>
</dbReference>
<feature type="compositionally biased region" description="Low complexity" evidence="7">
    <location>
        <begin position="361"/>
        <end position="380"/>
    </location>
</feature>
<keyword evidence="13" id="KW-1185">Reference proteome</keyword>
<keyword evidence="6" id="KW-0411">Iron-sulfur</keyword>
<dbReference type="SUPFAM" id="SSF54862">
    <property type="entry name" value="4Fe-4S ferredoxins"/>
    <property type="match status" value="1"/>
</dbReference>
<dbReference type="SUPFAM" id="SSF54292">
    <property type="entry name" value="2Fe-2S ferredoxin-like"/>
    <property type="match status" value="1"/>
</dbReference>
<dbReference type="CDD" id="cd00207">
    <property type="entry name" value="fer2"/>
    <property type="match status" value="1"/>
</dbReference>
<protein>
    <submittedName>
        <fullName evidence="12">Ferredoxin</fullName>
    </submittedName>
</protein>
<feature type="compositionally biased region" description="Low complexity" evidence="7">
    <location>
        <begin position="1281"/>
        <end position="1294"/>
    </location>
</feature>
<dbReference type="GO" id="GO:0016747">
    <property type="term" value="F:acyltransferase activity, transferring groups other than amino-acyl groups"/>
    <property type="evidence" value="ECO:0007669"/>
    <property type="project" value="InterPro"/>
</dbReference>
<dbReference type="SUPFAM" id="SSF53920">
    <property type="entry name" value="Fe-only hydrogenase"/>
    <property type="match status" value="1"/>
</dbReference>
<dbReference type="GO" id="GO:0016491">
    <property type="term" value="F:oxidoreductase activity"/>
    <property type="evidence" value="ECO:0007669"/>
    <property type="project" value="InterPro"/>
</dbReference>
<dbReference type="PROSITE" id="PS51839">
    <property type="entry name" value="4FE4S_HC3"/>
    <property type="match status" value="1"/>
</dbReference>
<dbReference type="PROSITE" id="PS51186">
    <property type="entry name" value="GNAT"/>
    <property type="match status" value="1"/>
</dbReference>
<name>A0A2P6TNW4_CHLSO</name>
<dbReference type="Pfam" id="PF12838">
    <property type="entry name" value="Fer4_7"/>
    <property type="match status" value="1"/>
</dbReference>
<evidence type="ECO:0000256" key="7">
    <source>
        <dbReference type="SAM" id="MobiDB-lite"/>
    </source>
</evidence>
<dbReference type="Pfam" id="PF00583">
    <property type="entry name" value="Acetyltransf_1"/>
    <property type="match status" value="1"/>
</dbReference>
<dbReference type="Gene3D" id="3.40.630.30">
    <property type="match status" value="1"/>
</dbReference>
<dbReference type="PANTHER" id="PTHR11615">
    <property type="entry name" value="NITRATE, FORMATE, IRON DEHYDROGENASE"/>
    <property type="match status" value="1"/>
</dbReference>
<evidence type="ECO:0000256" key="4">
    <source>
        <dbReference type="ARBA" id="ARBA00022737"/>
    </source>
</evidence>
<comment type="similarity">
    <text evidence="1">Belongs to the NARF family.</text>
</comment>
<dbReference type="InterPro" id="IPR003149">
    <property type="entry name" value="Fe_hydrogenase_ssu"/>
</dbReference>
<dbReference type="InterPro" id="IPR019574">
    <property type="entry name" value="NADH_UbQ_OxRdtase_Gsu_4Fe4S-bd"/>
</dbReference>
<dbReference type="InterPro" id="IPR050340">
    <property type="entry name" value="Cytosolic_Fe-S_CAF"/>
</dbReference>
<keyword evidence="5" id="KW-0408">Iron</keyword>